<dbReference type="GO" id="GO:0009279">
    <property type="term" value="C:cell outer membrane"/>
    <property type="evidence" value="ECO:0007669"/>
    <property type="project" value="UniProtKB-SubCell"/>
</dbReference>
<evidence type="ECO:0000256" key="1">
    <source>
        <dbReference type="ARBA" id="ARBA00004571"/>
    </source>
</evidence>
<dbReference type="InterPro" id="IPR033900">
    <property type="entry name" value="Gram_neg_porin_domain"/>
</dbReference>
<dbReference type="GO" id="GO:0015288">
    <property type="term" value="F:porin activity"/>
    <property type="evidence" value="ECO:0007669"/>
    <property type="project" value="InterPro"/>
</dbReference>
<dbReference type="SUPFAM" id="SSF56935">
    <property type="entry name" value="Porins"/>
    <property type="match status" value="1"/>
</dbReference>
<dbReference type="InterPro" id="IPR050298">
    <property type="entry name" value="Gram-neg_bact_OMP"/>
</dbReference>
<evidence type="ECO:0000259" key="5">
    <source>
        <dbReference type="Pfam" id="PF13609"/>
    </source>
</evidence>
<dbReference type="InterPro" id="IPR023614">
    <property type="entry name" value="Porin_dom_sf"/>
</dbReference>
<feature type="domain" description="Porin" evidence="5">
    <location>
        <begin position="9"/>
        <end position="339"/>
    </location>
</feature>
<dbReference type="Gene3D" id="2.40.160.10">
    <property type="entry name" value="Porin"/>
    <property type="match status" value="1"/>
</dbReference>
<gene>
    <name evidence="6" type="ORF">KP803_04250</name>
</gene>
<evidence type="ECO:0000313" key="7">
    <source>
        <dbReference type="Proteomes" id="UP001139559"/>
    </source>
</evidence>
<keyword evidence="2 4" id="KW-0732">Signal</keyword>
<keyword evidence="7" id="KW-1185">Reference proteome</keyword>
<dbReference type="PANTHER" id="PTHR34501:SF2">
    <property type="entry name" value="OUTER MEMBRANE PORIN F-RELATED"/>
    <property type="match status" value="1"/>
</dbReference>
<dbReference type="AlphaFoldDB" id="A0A9X1XN25"/>
<dbReference type="PANTHER" id="PTHR34501">
    <property type="entry name" value="PROTEIN YDDL-RELATED"/>
    <property type="match status" value="1"/>
</dbReference>
<evidence type="ECO:0000256" key="2">
    <source>
        <dbReference type="ARBA" id="ARBA00022729"/>
    </source>
</evidence>
<dbReference type="Pfam" id="PF13609">
    <property type="entry name" value="Porin_4"/>
    <property type="match status" value="1"/>
</dbReference>
<feature type="chain" id="PRO_5040927104" evidence="4">
    <location>
        <begin position="25"/>
        <end position="353"/>
    </location>
</feature>
<comment type="subcellular location">
    <subcellularLocation>
        <location evidence="1">Cell outer membrane</location>
        <topology evidence="1">Multi-pass membrane protein</topology>
    </subcellularLocation>
</comment>
<evidence type="ECO:0000313" key="6">
    <source>
        <dbReference type="EMBL" id="MCK6262479.1"/>
    </source>
</evidence>
<protein>
    <submittedName>
        <fullName evidence="6">Porin</fullName>
    </submittedName>
</protein>
<proteinExistence type="predicted"/>
<sequence length="353" mass="40148">MKKTLTSIAVACSLATAVPATVSAHEVYRDGARSLHLGGRLFTLYQGYDETKLNSDGTINDTYEGNWSNMNARINVYGERQLSADLKFAGFFEREFSADENDEQRALWIGVESQEYGRLTFGREENVLWNVRPMADIVTESIFDGRRIVGAQDGENWWNDNTIAYKVWKEKFDFSAAYVLPDGNSKEGVTSFNMSGKYKTDFGLDIGLGYVYGREKSGYSWDDSNSYNMNETQHQYWAGLQYRIGSWTLGGVASIADIEDKSGHRQDEWFDFEVAATYDINQWTIGAVYAQRNTEEKGTTTDFKQGKYSETDAINYGATYHVTDHFKIFGVLAFNDADKSEDTKWHLGIEYYL</sequence>
<reference evidence="6" key="1">
    <citation type="submission" date="2021-11" db="EMBL/GenBank/DDBJ databases">
        <title>Vibrio ZSDE26 sp. nov. and Vibrio ZSDZ34 sp. nov., isolated from coastal seawater in Qingdao.</title>
        <authorList>
            <person name="Zhang P."/>
        </authorList>
    </citation>
    <scope>NUCLEOTIDE SEQUENCE</scope>
    <source>
        <strain evidence="6">ZSDE26</strain>
    </source>
</reference>
<accession>A0A9X1XN25</accession>
<evidence type="ECO:0000256" key="4">
    <source>
        <dbReference type="SAM" id="SignalP"/>
    </source>
</evidence>
<dbReference type="RefSeq" id="WP_248007590.1">
    <property type="nucleotide sequence ID" value="NZ_JAJHVV010000002.1"/>
</dbReference>
<dbReference type="Proteomes" id="UP001139559">
    <property type="component" value="Unassembled WGS sequence"/>
</dbReference>
<name>A0A9X1XN25_9VIBR</name>
<organism evidence="6 7">
    <name type="scientific">Vibrio amylolyticus</name>
    <dbReference type="NCBI Taxonomy" id="2847292"/>
    <lineage>
        <taxon>Bacteria</taxon>
        <taxon>Pseudomonadati</taxon>
        <taxon>Pseudomonadota</taxon>
        <taxon>Gammaproteobacteria</taxon>
        <taxon>Vibrionales</taxon>
        <taxon>Vibrionaceae</taxon>
        <taxon>Vibrio</taxon>
    </lineage>
</organism>
<keyword evidence="3" id="KW-0472">Membrane</keyword>
<feature type="signal peptide" evidence="4">
    <location>
        <begin position="1"/>
        <end position="24"/>
    </location>
</feature>
<comment type="caution">
    <text evidence="6">The sequence shown here is derived from an EMBL/GenBank/DDBJ whole genome shotgun (WGS) entry which is preliminary data.</text>
</comment>
<dbReference type="EMBL" id="JAJHVV010000002">
    <property type="protein sequence ID" value="MCK6262479.1"/>
    <property type="molecule type" value="Genomic_DNA"/>
</dbReference>
<evidence type="ECO:0000256" key="3">
    <source>
        <dbReference type="ARBA" id="ARBA00023136"/>
    </source>
</evidence>